<dbReference type="AlphaFoldDB" id="A0A0S4X182"/>
<gene>
    <name evidence="1" type="ORF">RUN215_v1_1130004</name>
</gene>
<accession>A0A0S4X182</accession>
<sequence>MLLVALPSRVPPKASAVPDPAPTVAPTRAVVLAKAVSACFTSNRREAMPNGTERTKPTVVWASRSRLAPLASTAATVAGVSPIAWSRSARCWIRISNCASLVPSKCGLKISRNWSAIGIQWGMSMPRPVCPGSAVCGGEPPGGEFDSMDPIDCARMEAAAENHWLTSLLLRSDWPLSSALGDAGDVGEWWDAISIADSCALAGCRWRAGPIPSATIAKTGSARRTAPPRARGRMACAPGPEWSRWLLADASGRTRRRWRGQGRFAA</sequence>
<name>A0A0S4X182_RALSL</name>
<reference evidence="1" key="1">
    <citation type="submission" date="2015-10" db="EMBL/GenBank/DDBJ databases">
        <authorList>
            <person name="Gilbert D.G."/>
        </authorList>
    </citation>
    <scope>NUCLEOTIDE SEQUENCE</scope>
    <source>
        <strain evidence="1">Phyl III-seqv23</strain>
    </source>
</reference>
<organism evidence="1">
    <name type="scientific">Ralstonia solanacearum</name>
    <name type="common">Pseudomonas solanacearum</name>
    <dbReference type="NCBI Taxonomy" id="305"/>
    <lineage>
        <taxon>Bacteria</taxon>
        <taxon>Pseudomonadati</taxon>
        <taxon>Pseudomonadota</taxon>
        <taxon>Betaproteobacteria</taxon>
        <taxon>Burkholderiales</taxon>
        <taxon>Burkholderiaceae</taxon>
        <taxon>Ralstonia</taxon>
        <taxon>Ralstonia solanacearum species complex</taxon>
    </lineage>
</organism>
<protein>
    <submittedName>
        <fullName evidence="1">Uncharacterized protein</fullName>
    </submittedName>
</protein>
<dbReference type="EMBL" id="LN899820">
    <property type="protein sequence ID" value="CUV57108.1"/>
    <property type="molecule type" value="Genomic_DNA"/>
</dbReference>
<evidence type="ECO:0000313" key="1">
    <source>
        <dbReference type="EMBL" id="CUV57108.1"/>
    </source>
</evidence>
<proteinExistence type="predicted"/>